<dbReference type="PANTHER" id="PTHR31158:SF1">
    <property type="entry name" value="DOXA1 FACTOR-RELATED"/>
    <property type="match status" value="1"/>
</dbReference>
<evidence type="ECO:0000256" key="1">
    <source>
        <dbReference type="ARBA" id="ARBA00004141"/>
    </source>
</evidence>
<accession>A0A914W3N8</accession>
<protein>
    <submittedName>
        <fullName evidence="10">Uncharacterized protein</fullName>
    </submittedName>
</protein>
<keyword evidence="4 8" id="KW-1133">Transmembrane helix</keyword>
<dbReference type="Pfam" id="PF10204">
    <property type="entry name" value="DuoxA"/>
    <property type="match status" value="1"/>
</dbReference>
<feature type="region of interest" description="Disordered" evidence="7">
    <location>
        <begin position="211"/>
        <end position="237"/>
    </location>
</feature>
<feature type="transmembrane region" description="Helical" evidence="8">
    <location>
        <begin position="165"/>
        <end position="190"/>
    </location>
</feature>
<keyword evidence="3 8" id="KW-0812">Transmembrane</keyword>
<name>A0A914W3N8_9BILA</name>
<evidence type="ECO:0000256" key="6">
    <source>
        <dbReference type="ARBA" id="ARBA00023180"/>
    </source>
</evidence>
<keyword evidence="9" id="KW-1185">Reference proteome</keyword>
<proteinExistence type="inferred from homology"/>
<evidence type="ECO:0000313" key="10">
    <source>
        <dbReference type="WBParaSite" id="PSAMB.scaffold30size108092.g805.t1"/>
    </source>
</evidence>
<dbReference type="AlphaFoldDB" id="A0A914W3N8"/>
<evidence type="ECO:0000256" key="4">
    <source>
        <dbReference type="ARBA" id="ARBA00022989"/>
    </source>
</evidence>
<dbReference type="PANTHER" id="PTHR31158">
    <property type="entry name" value="DUAL OXIDASE 2"/>
    <property type="match status" value="1"/>
</dbReference>
<comment type="similarity">
    <text evidence="2">Belongs to the DUOXA family.</text>
</comment>
<dbReference type="GO" id="GO:0015031">
    <property type="term" value="P:protein transport"/>
    <property type="evidence" value="ECO:0007669"/>
    <property type="project" value="InterPro"/>
</dbReference>
<dbReference type="WBParaSite" id="PSAMB.scaffold30size108092.g805.t1">
    <property type="protein sequence ID" value="PSAMB.scaffold30size108092.g805.t1"/>
    <property type="gene ID" value="PSAMB.scaffold30size108092.g805"/>
</dbReference>
<evidence type="ECO:0000256" key="8">
    <source>
        <dbReference type="SAM" id="Phobius"/>
    </source>
</evidence>
<evidence type="ECO:0000256" key="5">
    <source>
        <dbReference type="ARBA" id="ARBA00023136"/>
    </source>
</evidence>
<keyword evidence="6" id="KW-0325">Glycoprotein</keyword>
<sequence length="278" mass="30705">MRSWAECASVQKSPSPTQFGAIAHPSLARPVRAPAPQSVPAVAPCLLPSKYKCMIQPVVCCCWRTHDDCAFYMTNRFGLIRLSSSFSRRRSASHQFDDTYQSLAFACWSLQVLMLCLVPHYFARTVTAVGVCTWLADIVYYVACPKQLRIRFPGADDQMSVLDFHLGWCFYLTAASGAACVLFGLLVGLLEARSLYKLTTFLQADFDEATSSPARDRDCSDRRQRRPGGMDDLDGLHSADQTDIDFLPLAVMASEAATSGALARRKSTPVLTRTVEPV</sequence>
<evidence type="ECO:0000256" key="7">
    <source>
        <dbReference type="SAM" id="MobiDB-lite"/>
    </source>
</evidence>
<evidence type="ECO:0000256" key="3">
    <source>
        <dbReference type="ARBA" id="ARBA00022692"/>
    </source>
</evidence>
<dbReference type="GO" id="GO:0005789">
    <property type="term" value="C:endoplasmic reticulum membrane"/>
    <property type="evidence" value="ECO:0007669"/>
    <property type="project" value="InterPro"/>
</dbReference>
<feature type="transmembrane region" description="Helical" evidence="8">
    <location>
        <begin position="125"/>
        <end position="143"/>
    </location>
</feature>
<evidence type="ECO:0000313" key="9">
    <source>
        <dbReference type="Proteomes" id="UP000887566"/>
    </source>
</evidence>
<reference evidence="10" key="1">
    <citation type="submission" date="2022-11" db="UniProtKB">
        <authorList>
            <consortium name="WormBaseParasite"/>
        </authorList>
    </citation>
    <scope>IDENTIFICATION</scope>
</reference>
<dbReference type="InterPro" id="IPR018469">
    <property type="entry name" value="Dual_oxidase_maturation_fac"/>
</dbReference>
<keyword evidence="5 8" id="KW-0472">Membrane</keyword>
<evidence type="ECO:0000256" key="2">
    <source>
        <dbReference type="ARBA" id="ARBA00009816"/>
    </source>
</evidence>
<dbReference type="Proteomes" id="UP000887566">
    <property type="component" value="Unplaced"/>
</dbReference>
<comment type="subcellular location">
    <subcellularLocation>
        <location evidence="1">Membrane</location>
        <topology evidence="1">Multi-pass membrane protein</topology>
    </subcellularLocation>
</comment>
<organism evidence="9 10">
    <name type="scientific">Plectus sambesii</name>
    <dbReference type="NCBI Taxonomy" id="2011161"/>
    <lineage>
        <taxon>Eukaryota</taxon>
        <taxon>Metazoa</taxon>
        <taxon>Ecdysozoa</taxon>
        <taxon>Nematoda</taxon>
        <taxon>Chromadorea</taxon>
        <taxon>Plectida</taxon>
        <taxon>Plectina</taxon>
        <taxon>Plectoidea</taxon>
        <taxon>Plectidae</taxon>
        <taxon>Plectus</taxon>
    </lineage>
</organism>